<dbReference type="Pfam" id="PF17164">
    <property type="entry name" value="DUF5122"/>
    <property type="match status" value="7"/>
</dbReference>
<evidence type="ECO:0000259" key="1">
    <source>
        <dbReference type="Pfam" id="PF14252"/>
    </source>
</evidence>
<proteinExistence type="predicted"/>
<protein>
    <submittedName>
        <fullName evidence="2">Endo-1,3-1,4-beta-glycanase ExsH</fullName>
        <ecNumber evidence="2">3.2.1.-</ecNumber>
    </submittedName>
</protein>
<accession>A0A9W4G1V4</accession>
<dbReference type="InterPro" id="IPR025592">
    <property type="entry name" value="DUF4347"/>
</dbReference>
<dbReference type="InterPro" id="IPR001343">
    <property type="entry name" value="Hemolysn_Ca-bd"/>
</dbReference>
<dbReference type="Proteomes" id="UP001153719">
    <property type="component" value="Chromosome"/>
</dbReference>
<dbReference type="PANTHER" id="PTHR42754:SF1">
    <property type="entry name" value="LIPOPROTEIN"/>
    <property type="match status" value="1"/>
</dbReference>
<evidence type="ECO:0000313" key="3">
    <source>
        <dbReference type="Proteomes" id="UP001153719"/>
    </source>
</evidence>
<dbReference type="InterPro" id="IPR018511">
    <property type="entry name" value="Hemolysin-typ_Ca-bd_CS"/>
</dbReference>
<gene>
    <name evidence="2" type="primary">exsH</name>
    <name evidence="2" type="ORF">NO713_00009</name>
</gene>
<dbReference type="SUPFAM" id="SSF50969">
    <property type="entry name" value="YVTN repeat-like/Quinoprotein amine dehydrogenase"/>
    <property type="match status" value="1"/>
</dbReference>
<dbReference type="InterPro" id="IPR011044">
    <property type="entry name" value="Quino_amine_DH_bsu"/>
</dbReference>
<dbReference type="KEGG" id="ppsu:NO713_00009"/>
<dbReference type="RefSeq" id="WP_254172705.1">
    <property type="nucleotide sequence ID" value="NZ_LR882967.1"/>
</dbReference>
<dbReference type="PANTHER" id="PTHR42754">
    <property type="entry name" value="ENDOGLUCANASE"/>
    <property type="match status" value="1"/>
</dbReference>
<dbReference type="Pfam" id="PF00353">
    <property type="entry name" value="HemolysinCabind"/>
    <property type="match status" value="19"/>
</dbReference>
<organism evidence="2 3">
    <name type="scientific">Planktothrix pseudagardhii</name>
    <dbReference type="NCBI Taxonomy" id="132604"/>
    <lineage>
        <taxon>Bacteria</taxon>
        <taxon>Bacillati</taxon>
        <taxon>Cyanobacteriota</taxon>
        <taxon>Cyanophyceae</taxon>
        <taxon>Oscillatoriophycideae</taxon>
        <taxon>Oscillatoriales</taxon>
        <taxon>Microcoleaceae</taxon>
        <taxon>Planktothrix</taxon>
    </lineage>
</organism>
<keyword evidence="2" id="KW-0326">Glycosidase</keyword>
<dbReference type="PRINTS" id="PR00313">
    <property type="entry name" value="CABNDNGRPT"/>
</dbReference>
<dbReference type="GO" id="GO:0016798">
    <property type="term" value="F:hydrolase activity, acting on glycosyl bonds"/>
    <property type="evidence" value="ECO:0007669"/>
    <property type="project" value="UniProtKB-KW"/>
</dbReference>
<dbReference type="NCBIfam" id="TIGR02608">
    <property type="entry name" value="delta_60_rpt"/>
    <property type="match status" value="7"/>
</dbReference>
<dbReference type="EC" id="3.2.1.-" evidence="2"/>
<feature type="domain" description="DUF4347" evidence="1">
    <location>
        <begin position="21"/>
        <end position="175"/>
    </location>
</feature>
<dbReference type="Gene3D" id="2.80.10.50">
    <property type="match status" value="3"/>
</dbReference>
<dbReference type="GO" id="GO:0005509">
    <property type="term" value="F:calcium ion binding"/>
    <property type="evidence" value="ECO:0007669"/>
    <property type="project" value="InterPro"/>
</dbReference>
<keyword evidence="3" id="KW-1185">Reference proteome</keyword>
<dbReference type="Gene3D" id="2.150.10.10">
    <property type="entry name" value="Serralysin-like metalloprotease, C-terminal"/>
    <property type="match status" value="8"/>
</dbReference>
<sequence>MTQPSCLSPVKFPVSNPSTTLVFIDSQVEDYQSLIPGVKAGVEIVVLDSTKDGIQQITTILCQRPQRPTVHLVAHGSPGCLNLGNSQLNLETLEKYKTQLKGWSIRSLCLYGCEVGRGDKGEEFIEKLHKLTQAPIAASANFIGKGNWQLEKTTHPVSVEVAFQPEVIANYTGVLAAGDLDTSFGGGDGIVTTPVGTVDAYGWSVAVQGDGKILVAGYSYNSTNSDITLVRYNGDGTPDSLFGGGNGIVTTPVGAAGDEGWSVAVQGDGKILVAGYSYGFNNNNTDFALVRYNANGTLDTSFDTDGIVTTAVGSSYDLGRSVAVQADGKILVAGNSFNDSNNNDFALVRYNTNGTLDTSFDADGIVTTDLSSSYDEGWSVAVQADGKILVAGDSFNDSNNNDFALVRYNTNGTLDTSFDTDGIVTADLSSLDGSGYSVAVQADGKILVAGQSYNSSNSTNDDFALVRYNGDGTPDSLFGGGDGIVTTDFGTSYDDVGRSVGVQGDGKILVAGYSYNNGIDSDIALVRYNADGTPDSLFGGGDGIVTTAVGTSYDLGRSVAVQADGKILVAGFSNNGSNNWDIALVRYDGTLFGTSGSDTLVGTPNADDINSLAGNDTLDGLGSNDTLRGGDGNDLLIGGVGSDSLVGETGNDTYDVDNAGDIVTELAGEGTDLVQSSVSYTLPANVENLTLTGSAAINGTGNNLNNIITGNTANNILDGSSGADQLQGQGGSDTYNVDNAGDIVTELAGQGTDLVQSSISYTLPTEVENLTLTGTAAINGTGNSLNNIIIGNSANNILDGSSGADQLQGQLGNDTYNVDNAGDIVTELASQGTDLVQSSISYTLATEVENLTLTGTAAINGTGNSLNNIITGNIANNILAGKAGNDTYIVDNAGDIVTELAGEGTDLVQSSVTYTLPTEVENLILTGTATIDGTGNSLDNSITGNTANNILDGSSGADQLQGQTGDDIYNVDNTGDIVTELAGQGTDIVQSSVSYTLPTEVENLTLIGTAAINGTGNSLNNIITGNIANNLLDGSSGADLLQGQAGNDTYNVDNAGDIVTELAGQGTDIVQSSISYTLPTEVENLTLIGTAAINGTGNSLNNIITGNIANNLLDGSSGADQLQGQAGNDTYNVDNAGDIVTELAGQGTDIVQSSISYTLPTEVENLTLTGTATIDGTGNSLNNIITGNIANNILAGKAGNDTYNIDNPGDIVTELAGEGIDLVQSSISYTLPTEVENLTLTGTATLNGTGNSLDNSIIGNIANNILDGSSGADLLQGQAGNDTYNVDNPGDIVTELAGEGTDVVQSSITYTLPTEVENLTLTGTATIDGTGNSLANSIIGNTANNLLDGSSGADLLQGQLGNDTYIVDNSGDIVTELAGEGTDLVQSSVTSTLPANVENLTLTGTAAINGIGNNLPNIITGNIANNILDGKAGNDTYVVDTSDDIVIESAGEGTDLVQSSVTYTLPDHVENLTLTGTAELNGTGNSLANSIIGNSANNILDGSSGVDQLQGKAGNDTYIVDNSDDIITESASEGTDLVQSSVTYTLSDNVENLTLTGSGTINGTGNSLANSIIGNTANNTLDGSSGADQLQGQTGNDTYDVDNTGDIVTELAGEGIDLVQSSVTYTLPANVENLTLTGTAAIDGTGNSLNNIIIGNIANNILDGGSGADPLQGKTGNDTYIVDNPGDIVTELAGEGIDLVQSSITYTLPDHVENLTLTGTAVLNGTGNSLGNSIIGNTANNILNGSSGADSLQGKAGNDTYIVDNSDDIITELASEGTDLVKSSTTYTLSDNVENLTLTGTAALNGTGNSLGNSIIGNTANNILDGSSGADQLQGLTGNDTYNVDNTGDIVTELAGEGIDLVQSSVTYTLPANIENLTLTGTAAIDGTGNSLNNIIIGNTANNILDGGSGADPLQGKAGNDTYIVDNAGDIVTELAGEGTDLVQSSITYTLPDHVENLTLTGTAVLNGTGNSLGNSIIGNTANNILNGSSGADSLQGKAGNDTYIVDNSDDIITELASEGTDLVQSSTTYTLSDNVENLTLTGTAALRNEK</sequence>
<dbReference type="EMBL" id="LR882967">
    <property type="protein sequence ID" value="CAD5910592.1"/>
    <property type="molecule type" value="Genomic_DNA"/>
</dbReference>
<keyword evidence="2" id="KW-0378">Hydrolase</keyword>
<dbReference type="PROSITE" id="PS00330">
    <property type="entry name" value="HEMOLYSIN_CALCIUM"/>
    <property type="match status" value="1"/>
</dbReference>
<evidence type="ECO:0000313" key="2">
    <source>
        <dbReference type="EMBL" id="CAD5910592.1"/>
    </source>
</evidence>
<dbReference type="Pfam" id="PF14252">
    <property type="entry name" value="DUF4347"/>
    <property type="match status" value="1"/>
</dbReference>
<dbReference type="InterPro" id="IPR013431">
    <property type="entry name" value="Delta_60_rpt"/>
</dbReference>
<dbReference type="InterPro" id="IPR011049">
    <property type="entry name" value="Serralysin-like_metalloprot_C"/>
</dbReference>
<reference evidence="2" key="1">
    <citation type="submission" date="2020-09" db="EMBL/GenBank/DDBJ databases">
        <authorList>
            <person name="Blom J."/>
        </authorList>
    </citation>
    <scope>NUCLEOTIDE SEQUENCE</scope>
    <source>
        <strain evidence="2">No.713</strain>
    </source>
</reference>
<dbReference type="SUPFAM" id="SSF51120">
    <property type="entry name" value="beta-Roll"/>
    <property type="match status" value="8"/>
</dbReference>
<name>A0A9W4G1V4_9CYAN</name>